<dbReference type="PANTHER" id="PTHR46825:SF12">
    <property type="entry name" value="PENICILLIN-BINDING PROTEIN 4"/>
    <property type="match status" value="1"/>
</dbReference>
<dbReference type="SUPFAM" id="SSF56601">
    <property type="entry name" value="beta-lactamase/transpeptidase-like"/>
    <property type="match status" value="1"/>
</dbReference>
<dbReference type="OMA" id="GGHRINE"/>
<sequence length="472" mass="51126">MDVLRAIHKIATTKKINADGVPSASLAILQDGKIAALNITNGKEDTDTIYQACSISKAITAVAVAKLIDDGHFSYDTLVVQHLPQSTIDCIIDAKTAPLMQHVTVRMLVSHTSGLSQHGFPGYAGDVPSAEDILAGRAPSNTPRVHFLTYPGAQYSYSGGGFVVLQLFLEQVMKLPFADLMQNVVLGPLEMTRSRYSDTVLPPGEKNHAMAHYTAYVEANAPYHIFRELAAAGLWTTPSDLLRAVEAVQMSLHAPNGFLKQSTAKEMLTKVTSANTERALALGWASDGSGFGHTGSNEPGYMCYAFGSHGGLVNAKDDSVLQIPAGYAFAVMTSSSYGLDVIKPILSALLYVKGWPRVVSLPGHFMEDDFVPYPAVEGTPVEHGWQEWVGCWGDEWRLVEVDGVPRWSFKDFEAAALVPAAAPVKALRDRVTEHVFVVDGLESSVRLTKADGERVIELMQAERRVLKQTNAA</sequence>
<proteinExistence type="inferred from homology"/>
<dbReference type="InterPro" id="IPR012338">
    <property type="entry name" value="Beta-lactam/transpept-like"/>
</dbReference>
<dbReference type="PANTHER" id="PTHR46825">
    <property type="entry name" value="D-ALANYL-D-ALANINE-CARBOXYPEPTIDASE/ENDOPEPTIDASE AMPH"/>
    <property type="match status" value="1"/>
</dbReference>
<evidence type="ECO:0000259" key="2">
    <source>
        <dbReference type="Pfam" id="PF00144"/>
    </source>
</evidence>
<evidence type="ECO:0000313" key="3">
    <source>
        <dbReference type="EMBL" id="EMC95735.1"/>
    </source>
</evidence>
<evidence type="ECO:0000313" key="4">
    <source>
        <dbReference type="Proteomes" id="UP000011761"/>
    </source>
</evidence>
<reference evidence="3 4" key="1">
    <citation type="journal article" date="2012" name="PLoS Pathog.">
        <title>Diverse lifestyles and strategies of plant pathogenesis encoded in the genomes of eighteen Dothideomycetes fungi.</title>
        <authorList>
            <person name="Ohm R.A."/>
            <person name="Feau N."/>
            <person name="Henrissat B."/>
            <person name="Schoch C.L."/>
            <person name="Horwitz B.A."/>
            <person name="Barry K.W."/>
            <person name="Condon B.J."/>
            <person name="Copeland A.C."/>
            <person name="Dhillon B."/>
            <person name="Glaser F."/>
            <person name="Hesse C.N."/>
            <person name="Kosti I."/>
            <person name="LaButti K."/>
            <person name="Lindquist E.A."/>
            <person name="Lucas S."/>
            <person name="Salamov A.A."/>
            <person name="Bradshaw R.E."/>
            <person name="Ciuffetti L."/>
            <person name="Hamelin R.C."/>
            <person name="Kema G.H.J."/>
            <person name="Lawrence C."/>
            <person name="Scott J.A."/>
            <person name="Spatafora J.W."/>
            <person name="Turgeon B.G."/>
            <person name="de Wit P.J.G.M."/>
            <person name="Zhong S."/>
            <person name="Goodwin S.B."/>
            <person name="Grigoriev I.V."/>
        </authorList>
    </citation>
    <scope>NUCLEOTIDE SEQUENCE [LARGE SCALE GENOMIC DNA]</scope>
    <source>
        <strain evidence="3 4">UAMH 10762</strain>
    </source>
</reference>
<dbReference type="OrthoDB" id="5946976at2759"/>
<dbReference type="Pfam" id="PF00144">
    <property type="entry name" value="Beta-lactamase"/>
    <property type="match status" value="1"/>
</dbReference>
<protein>
    <recommendedName>
        <fullName evidence="2">Beta-lactamase-related domain-containing protein</fullName>
    </recommendedName>
</protein>
<dbReference type="RefSeq" id="XP_007677132.1">
    <property type="nucleotide sequence ID" value="XM_007678942.1"/>
</dbReference>
<dbReference type="Proteomes" id="UP000011761">
    <property type="component" value="Unassembled WGS sequence"/>
</dbReference>
<dbReference type="Gene3D" id="3.40.710.10">
    <property type="entry name" value="DD-peptidase/beta-lactamase superfamily"/>
    <property type="match status" value="1"/>
</dbReference>
<organism evidence="3 4">
    <name type="scientific">Baudoinia panamericana (strain UAMH 10762)</name>
    <name type="common">Angels' share fungus</name>
    <name type="synonym">Baudoinia compniacensis (strain UAMH 10762)</name>
    <dbReference type="NCBI Taxonomy" id="717646"/>
    <lineage>
        <taxon>Eukaryota</taxon>
        <taxon>Fungi</taxon>
        <taxon>Dikarya</taxon>
        <taxon>Ascomycota</taxon>
        <taxon>Pezizomycotina</taxon>
        <taxon>Dothideomycetes</taxon>
        <taxon>Dothideomycetidae</taxon>
        <taxon>Mycosphaerellales</taxon>
        <taxon>Teratosphaeriaceae</taxon>
        <taxon>Baudoinia</taxon>
    </lineage>
</organism>
<feature type="domain" description="Beta-lactamase-related" evidence="2">
    <location>
        <begin position="18"/>
        <end position="338"/>
    </location>
</feature>
<accession>M2NA45</accession>
<dbReference type="EMBL" id="KB445556">
    <property type="protein sequence ID" value="EMC95735.1"/>
    <property type="molecule type" value="Genomic_DNA"/>
</dbReference>
<dbReference type="STRING" id="717646.M2NA45"/>
<name>M2NA45_BAUPA</name>
<comment type="similarity">
    <text evidence="1">Belongs to the peptidase S12 family.</text>
</comment>
<dbReference type="KEGG" id="bcom:BAUCODRAFT_501946"/>
<dbReference type="InterPro" id="IPR050491">
    <property type="entry name" value="AmpC-like"/>
</dbReference>
<keyword evidence="4" id="KW-1185">Reference proteome</keyword>
<dbReference type="HOGENOM" id="CLU_020027_8_2_1"/>
<dbReference type="eggNOG" id="ENOG502SII7">
    <property type="taxonomic scope" value="Eukaryota"/>
</dbReference>
<dbReference type="AlphaFoldDB" id="M2NA45"/>
<evidence type="ECO:0000256" key="1">
    <source>
        <dbReference type="ARBA" id="ARBA00038215"/>
    </source>
</evidence>
<dbReference type="GeneID" id="19114956"/>
<gene>
    <name evidence="3" type="ORF">BAUCODRAFT_501946</name>
</gene>
<dbReference type="InterPro" id="IPR001466">
    <property type="entry name" value="Beta-lactam-related"/>
</dbReference>